<dbReference type="EMBL" id="AGWP01000002">
    <property type="protein sequence ID" value="EJZ88021.1"/>
    <property type="molecule type" value="Genomic_DNA"/>
</dbReference>
<dbReference type="PATRIC" id="fig|888439.3.peg.284"/>
<feature type="transmembrane region" description="Helical" evidence="2">
    <location>
        <begin position="164"/>
        <end position="186"/>
    </location>
</feature>
<feature type="region of interest" description="Disordered" evidence="1">
    <location>
        <begin position="73"/>
        <end position="98"/>
    </location>
</feature>
<dbReference type="AlphaFoldDB" id="K0YWI1"/>
<proteinExistence type="predicted"/>
<reference evidence="3 4" key="1">
    <citation type="submission" date="2012-07" db="EMBL/GenBank/DDBJ databases">
        <title>The Genome Sequence of Actinomyces neuii subsp. anitratus BVS029A5.</title>
        <authorList>
            <consortium name="The Broad Institute Genome Sequencing Platform"/>
            <person name="Earl A."/>
            <person name="Ward D."/>
            <person name="Feldgarden M."/>
            <person name="Gevers D."/>
            <person name="Saerens B."/>
            <person name="Vaneechoutte M."/>
            <person name="Walker B."/>
            <person name="Young S.K."/>
            <person name="Zeng Q."/>
            <person name="Gargeya S."/>
            <person name="Fitzgerald M."/>
            <person name="Haas B."/>
            <person name="Abouelleil A."/>
            <person name="Alvarado L."/>
            <person name="Arachchi H.M."/>
            <person name="Berlin A."/>
            <person name="Chapman S.B."/>
            <person name="Goldberg J."/>
            <person name="Griggs A."/>
            <person name="Gujja S."/>
            <person name="Hansen M."/>
            <person name="Howarth C."/>
            <person name="Imamovic A."/>
            <person name="Larimer J."/>
            <person name="McCowen C."/>
            <person name="Montmayeur A."/>
            <person name="Murphy C."/>
            <person name="Neiman D."/>
            <person name="Pearson M."/>
            <person name="Priest M."/>
            <person name="Roberts A."/>
            <person name="Saif S."/>
            <person name="Shea T."/>
            <person name="Sisk P."/>
            <person name="Sykes S."/>
            <person name="Wortman J."/>
            <person name="Nusbaum C."/>
            <person name="Birren B."/>
        </authorList>
    </citation>
    <scope>NUCLEOTIDE SEQUENCE [LARGE SCALE GENOMIC DNA]</scope>
    <source>
        <strain evidence="3 4">BVS029A5</strain>
    </source>
</reference>
<gene>
    <name evidence="3" type="ORF">HMPREF9240_00280</name>
</gene>
<sequence>MKIGGTVLQKTTDYTVSTENKADGLLRIKVSFTKDGLGKIAAAVNADSEAKVVVAMKFKVADQPPAEVENKFGFVPGHGENEPSSPEDVPPESTNPKTKFADFQIKKGKATDTANGVLKDAKFKVFVRSGEVTLYTVTDINHVAVIENVAKADSGFWFTLPKTGAAGIIIFALAEVSLVGTCSVMLSRMKTA</sequence>
<dbReference type="Proteomes" id="UP000006075">
    <property type="component" value="Unassembled WGS sequence"/>
</dbReference>
<evidence type="ECO:0000313" key="3">
    <source>
        <dbReference type="EMBL" id="EJZ88021.1"/>
    </source>
</evidence>
<evidence type="ECO:0000313" key="4">
    <source>
        <dbReference type="Proteomes" id="UP000006075"/>
    </source>
</evidence>
<protein>
    <submittedName>
        <fullName evidence="3">Uncharacterized protein</fullName>
    </submittedName>
</protein>
<comment type="caution">
    <text evidence="3">The sequence shown here is derived from an EMBL/GenBank/DDBJ whole genome shotgun (WGS) entry which is preliminary data.</text>
</comment>
<keyword evidence="2" id="KW-0812">Transmembrane</keyword>
<keyword evidence="2" id="KW-0472">Membrane</keyword>
<organism evidence="3 4">
    <name type="scientific">Winkia neuii BV029A5</name>
    <dbReference type="NCBI Taxonomy" id="888439"/>
    <lineage>
        <taxon>Bacteria</taxon>
        <taxon>Bacillati</taxon>
        <taxon>Actinomycetota</taxon>
        <taxon>Actinomycetes</taxon>
        <taxon>Actinomycetales</taxon>
        <taxon>Actinomycetaceae</taxon>
        <taxon>Winkia</taxon>
    </lineage>
</organism>
<dbReference type="Gene3D" id="2.60.40.740">
    <property type="match status" value="1"/>
</dbReference>
<accession>K0YWI1</accession>
<evidence type="ECO:0000256" key="1">
    <source>
        <dbReference type="SAM" id="MobiDB-lite"/>
    </source>
</evidence>
<name>K0YWI1_9ACTO</name>
<dbReference type="HOGENOM" id="CLU_1412522_0_0_11"/>
<evidence type="ECO:0000256" key="2">
    <source>
        <dbReference type="SAM" id="Phobius"/>
    </source>
</evidence>
<keyword evidence="2" id="KW-1133">Transmembrane helix</keyword>
<keyword evidence="4" id="KW-1185">Reference proteome</keyword>
<dbReference type="OrthoDB" id="3267513at2"/>